<sequence length="364" mass="41711">MGISHLDMKMICGLPIAARYSGVLAKKITISQARLVFRSEQHVEYYSNLLEHSKDMEFLDTDELFPDNFEFLLSIHAASLPIKVNSDIWIEPYYPNRFARQFGFDQGVPDNDLKFSVSQRNNYHIAHLAVAQRRHFRSNTHARFFIPSRDRIRDRTWCGKQIKIKVRRLSSSRSDEKNFKQTHRYKGLSPESSPETKYTTSFTDPTDQTASPSVVNELASKVISPIPINQEFFVDLVMDPNGTQLNRVSQPKGILSDTQAKEVSLVNISKKMVTNLGTEVENFSRDFIIGSFQAIVKLITSSNLSEFLKSQQAVSRHLMRLNGVVLDGDAGQTAVDWFVKQVLQTFDLVEKDYFSGRVYERRRS</sequence>
<evidence type="ECO:0000313" key="3">
    <source>
        <dbReference type="Proteomes" id="UP001630127"/>
    </source>
</evidence>
<protein>
    <submittedName>
        <fullName evidence="2">Uncharacterized protein</fullName>
    </submittedName>
</protein>
<evidence type="ECO:0000313" key="2">
    <source>
        <dbReference type="EMBL" id="KAL3506730.1"/>
    </source>
</evidence>
<evidence type="ECO:0000256" key="1">
    <source>
        <dbReference type="SAM" id="MobiDB-lite"/>
    </source>
</evidence>
<accession>A0ABD2YKL2</accession>
<dbReference type="AlphaFoldDB" id="A0ABD2YKL2"/>
<organism evidence="2 3">
    <name type="scientific">Cinchona calisaya</name>
    <dbReference type="NCBI Taxonomy" id="153742"/>
    <lineage>
        <taxon>Eukaryota</taxon>
        <taxon>Viridiplantae</taxon>
        <taxon>Streptophyta</taxon>
        <taxon>Embryophyta</taxon>
        <taxon>Tracheophyta</taxon>
        <taxon>Spermatophyta</taxon>
        <taxon>Magnoliopsida</taxon>
        <taxon>eudicotyledons</taxon>
        <taxon>Gunneridae</taxon>
        <taxon>Pentapetalae</taxon>
        <taxon>asterids</taxon>
        <taxon>lamiids</taxon>
        <taxon>Gentianales</taxon>
        <taxon>Rubiaceae</taxon>
        <taxon>Cinchonoideae</taxon>
        <taxon>Cinchoneae</taxon>
        <taxon>Cinchona</taxon>
    </lineage>
</organism>
<reference evidence="2 3" key="1">
    <citation type="submission" date="2024-11" db="EMBL/GenBank/DDBJ databases">
        <title>A near-complete genome assembly of Cinchona calisaya.</title>
        <authorList>
            <person name="Lian D.C."/>
            <person name="Zhao X.W."/>
            <person name="Wei L."/>
        </authorList>
    </citation>
    <scope>NUCLEOTIDE SEQUENCE [LARGE SCALE GENOMIC DNA]</scope>
    <source>
        <tissue evidence="2">Nenye</tissue>
    </source>
</reference>
<comment type="caution">
    <text evidence="2">The sequence shown here is derived from an EMBL/GenBank/DDBJ whole genome shotgun (WGS) entry which is preliminary data.</text>
</comment>
<dbReference type="EMBL" id="JBJUIK010000013">
    <property type="protein sequence ID" value="KAL3506730.1"/>
    <property type="molecule type" value="Genomic_DNA"/>
</dbReference>
<feature type="region of interest" description="Disordered" evidence="1">
    <location>
        <begin position="173"/>
        <end position="211"/>
    </location>
</feature>
<feature type="compositionally biased region" description="Polar residues" evidence="1">
    <location>
        <begin position="190"/>
        <end position="211"/>
    </location>
</feature>
<name>A0ABD2YKL2_9GENT</name>
<gene>
    <name evidence="2" type="ORF">ACH5RR_032112</name>
</gene>
<proteinExistence type="predicted"/>
<keyword evidence="3" id="KW-1185">Reference proteome</keyword>
<dbReference type="Proteomes" id="UP001630127">
    <property type="component" value="Unassembled WGS sequence"/>
</dbReference>